<feature type="domain" description="PTS EIIA type-1" evidence="7">
    <location>
        <begin position="24"/>
        <end position="130"/>
    </location>
</feature>
<dbReference type="SUPFAM" id="SSF51261">
    <property type="entry name" value="Duplicated hybrid motif"/>
    <property type="match status" value="1"/>
</dbReference>
<dbReference type="STRING" id="988821.SAMN05421867_101245"/>
<keyword evidence="6" id="KW-0418">Kinase</keyword>
<keyword evidence="3" id="KW-0762">Sugar transport</keyword>
<evidence type="ECO:0000259" key="7">
    <source>
        <dbReference type="PROSITE" id="PS51093"/>
    </source>
</evidence>
<evidence type="ECO:0000313" key="8">
    <source>
        <dbReference type="EMBL" id="SFA72756.1"/>
    </source>
</evidence>
<proteinExistence type="predicted"/>
<dbReference type="RefSeq" id="WP_239078844.1">
    <property type="nucleotide sequence ID" value="NZ_BONM01000013.1"/>
</dbReference>
<protein>
    <submittedName>
        <fullName evidence="8">PTS system, N-acetylglucosamine-specific IIA component</fullName>
    </submittedName>
</protein>
<keyword evidence="2" id="KW-0813">Transport</keyword>
<dbReference type="InterPro" id="IPR011055">
    <property type="entry name" value="Dup_hybrid_motif"/>
</dbReference>
<dbReference type="Gene3D" id="2.70.70.10">
    <property type="entry name" value="Glucose Permease (Domain IIA)"/>
    <property type="match status" value="1"/>
</dbReference>
<dbReference type="Proteomes" id="UP000199012">
    <property type="component" value="Unassembled WGS sequence"/>
</dbReference>
<dbReference type="InterPro" id="IPR001127">
    <property type="entry name" value="PTS_EIIA_1_perm"/>
</dbReference>
<keyword evidence="9" id="KW-1185">Reference proteome</keyword>
<comment type="subcellular location">
    <subcellularLocation>
        <location evidence="1">Cytoplasm</location>
    </subcellularLocation>
</comment>
<evidence type="ECO:0000256" key="3">
    <source>
        <dbReference type="ARBA" id="ARBA00022597"/>
    </source>
</evidence>
<evidence type="ECO:0000313" key="9">
    <source>
        <dbReference type="Proteomes" id="UP000199012"/>
    </source>
</evidence>
<evidence type="ECO:0000256" key="5">
    <source>
        <dbReference type="ARBA" id="ARBA00022683"/>
    </source>
</evidence>
<evidence type="ECO:0000256" key="4">
    <source>
        <dbReference type="ARBA" id="ARBA00022679"/>
    </source>
</evidence>
<dbReference type="EMBL" id="FOKA01000001">
    <property type="protein sequence ID" value="SFA72756.1"/>
    <property type="molecule type" value="Genomic_DNA"/>
</dbReference>
<dbReference type="GO" id="GO:0005737">
    <property type="term" value="C:cytoplasm"/>
    <property type="evidence" value="ECO:0007669"/>
    <property type="project" value="UniProtKB-SubCell"/>
</dbReference>
<dbReference type="PANTHER" id="PTHR45008">
    <property type="entry name" value="PTS SYSTEM GLUCOSE-SPECIFIC EIIA COMPONENT"/>
    <property type="match status" value="1"/>
</dbReference>
<reference evidence="8 9" key="1">
    <citation type="submission" date="2016-10" db="EMBL/GenBank/DDBJ databases">
        <authorList>
            <person name="de Groot N.N."/>
        </authorList>
    </citation>
    <scope>NUCLEOTIDE SEQUENCE [LARGE SCALE GENOMIC DNA]</scope>
    <source>
        <strain evidence="8 9">CGMCC 4.6945</strain>
    </source>
</reference>
<name>A0A1I0VAY8_9CELL</name>
<dbReference type="GO" id="GO:0016301">
    <property type="term" value="F:kinase activity"/>
    <property type="evidence" value="ECO:0007669"/>
    <property type="project" value="UniProtKB-KW"/>
</dbReference>
<accession>A0A1I0VAY8</accession>
<evidence type="ECO:0000256" key="6">
    <source>
        <dbReference type="ARBA" id="ARBA00022777"/>
    </source>
</evidence>
<evidence type="ECO:0000256" key="2">
    <source>
        <dbReference type="ARBA" id="ARBA00022448"/>
    </source>
</evidence>
<gene>
    <name evidence="8" type="ORF">SAMN05421867_101245</name>
</gene>
<keyword evidence="4" id="KW-0808">Transferase</keyword>
<dbReference type="PROSITE" id="PS00371">
    <property type="entry name" value="PTS_EIIA_TYPE_1_HIS"/>
    <property type="match status" value="1"/>
</dbReference>
<keyword evidence="5" id="KW-0598">Phosphotransferase system</keyword>
<evidence type="ECO:0000256" key="1">
    <source>
        <dbReference type="ARBA" id="ARBA00004496"/>
    </source>
</evidence>
<dbReference type="NCBIfam" id="TIGR00830">
    <property type="entry name" value="PTBA"/>
    <property type="match status" value="1"/>
</dbReference>
<dbReference type="AlphaFoldDB" id="A0A1I0VAY8"/>
<dbReference type="PROSITE" id="PS51093">
    <property type="entry name" value="PTS_EIIA_TYPE_1"/>
    <property type="match status" value="1"/>
</dbReference>
<dbReference type="GO" id="GO:0009401">
    <property type="term" value="P:phosphoenolpyruvate-dependent sugar phosphotransferase system"/>
    <property type="evidence" value="ECO:0007669"/>
    <property type="project" value="UniProtKB-KW"/>
</dbReference>
<dbReference type="PANTHER" id="PTHR45008:SF1">
    <property type="entry name" value="PTS SYSTEM GLUCOSE-SPECIFIC EIIA COMPONENT"/>
    <property type="match status" value="1"/>
</dbReference>
<sequence length="156" mass="15645">MARTPAPVLCPVDGRAVAMSDVPDAVFAEEMVGPGIAVQPDEAAASLTALAPVAGVVTTVHPHAFVVEDDDGRSVLVHLGIDTVELRGEGFTVHVAAQQRVTAGERVITWSPAAVAAGGRATVCPVVALEADAGALADVPAPGTALTAGQPLLTWG</sequence>
<organism evidence="8 9">
    <name type="scientific">Cellulomonas marina</name>
    <dbReference type="NCBI Taxonomy" id="988821"/>
    <lineage>
        <taxon>Bacteria</taxon>
        <taxon>Bacillati</taxon>
        <taxon>Actinomycetota</taxon>
        <taxon>Actinomycetes</taxon>
        <taxon>Micrococcales</taxon>
        <taxon>Cellulomonadaceae</taxon>
        <taxon>Cellulomonas</taxon>
    </lineage>
</organism>
<dbReference type="Pfam" id="PF00358">
    <property type="entry name" value="PTS_EIIA_1"/>
    <property type="match status" value="1"/>
</dbReference>
<dbReference type="InterPro" id="IPR050890">
    <property type="entry name" value="PTS_EIIA_component"/>
</dbReference>